<accession>A0A212RZ75</accession>
<dbReference type="InterPro" id="IPR026968">
    <property type="entry name" value="PcaD/CatD"/>
</dbReference>
<name>A0A212RZ75_9PROT</name>
<dbReference type="PANTHER" id="PTHR43433">
    <property type="entry name" value="HYDROLASE, ALPHA/BETA FOLD FAMILY PROTEIN"/>
    <property type="match status" value="1"/>
</dbReference>
<dbReference type="InterPro" id="IPR029058">
    <property type="entry name" value="AB_hydrolase_fold"/>
</dbReference>
<evidence type="ECO:0000313" key="2">
    <source>
        <dbReference type="EMBL" id="SNB78168.1"/>
    </source>
</evidence>
<dbReference type="Proteomes" id="UP000197065">
    <property type="component" value="Unassembled WGS sequence"/>
</dbReference>
<dbReference type="PRINTS" id="PR00111">
    <property type="entry name" value="ABHYDROLASE"/>
</dbReference>
<dbReference type="OrthoDB" id="9801400at2"/>
<dbReference type="InterPro" id="IPR000073">
    <property type="entry name" value="AB_hydrolase_1"/>
</dbReference>
<dbReference type="InterPro" id="IPR050471">
    <property type="entry name" value="AB_hydrolase"/>
</dbReference>
<gene>
    <name evidence="2" type="ORF">SAMN07250955_1188</name>
</gene>
<protein>
    <submittedName>
        <fullName evidence="2">3-oxoadipate enol-lactonase</fullName>
    </submittedName>
</protein>
<dbReference type="RefSeq" id="WP_088562836.1">
    <property type="nucleotide sequence ID" value="NZ_FYEH01000018.1"/>
</dbReference>
<dbReference type="Gene3D" id="3.40.50.1820">
    <property type="entry name" value="alpha/beta hydrolase"/>
    <property type="match status" value="1"/>
</dbReference>
<keyword evidence="3" id="KW-1185">Reference proteome</keyword>
<dbReference type="NCBIfam" id="TIGR02427">
    <property type="entry name" value="protocat_pcaD"/>
    <property type="match status" value="1"/>
</dbReference>
<organism evidence="2 3">
    <name type="scientific">Arboricoccus pini</name>
    <dbReference type="NCBI Taxonomy" id="1963835"/>
    <lineage>
        <taxon>Bacteria</taxon>
        <taxon>Pseudomonadati</taxon>
        <taxon>Pseudomonadota</taxon>
        <taxon>Alphaproteobacteria</taxon>
        <taxon>Geminicoccales</taxon>
        <taxon>Geminicoccaceae</taxon>
        <taxon>Arboricoccus</taxon>
    </lineage>
</organism>
<sequence>MQTITLDDGQRLAYKFEGAEDGPVILLSAALGTTHALFDDQMPALLETHGVLRYDMRGHGASEIAPGPYSIERLGKDVLCLLDALELKSVAFCGISIGGMIGMWLALHAPERLNALILANTAARTANPAVYDERIAKVRDLGIDAIADAVMANWFTPGFKEREPDAVARIDAMLRACDPEGYVATCAAVRDMDLLAALPNIATTTAVIVGTHDKGTPPEAGRAIAEAIQGAYLIELEAAHLANIEQREGFDVALAAFIQAQPATG</sequence>
<evidence type="ECO:0000313" key="3">
    <source>
        <dbReference type="Proteomes" id="UP000197065"/>
    </source>
</evidence>
<dbReference type="GO" id="GO:0047570">
    <property type="term" value="F:3-oxoadipate enol-lactonase activity"/>
    <property type="evidence" value="ECO:0007669"/>
    <property type="project" value="InterPro"/>
</dbReference>
<proteinExistence type="predicted"/>
<feature type="domain" description="AB hydrolase-1" evidence="1">
    <location>
        <begin position="23"/>
        <end position="129"/>
    </location>
</feature>
<dbReference type="SUPFAM" id="SSF53474">
    <property type="entry name" value="alpha/beta-Hydrolases"/>
    <property type="match status" value="1"/>
</dbReference>
<reference evidence="2 3" key="1">
    <citation type="submission" date="2017-06" db="EMBL/GenBank/DDBJ databases">
        <authorList>
            <person name="Kim H.J."/>
            <person name="Triplett B.A."/>
        </authorList>
    </citation>
    <scope>NUCLEOTIDE SEQUENCE [LARGE SCALE GENOMIC DNA]</scope>
    <source>
        <strain evidence="2 3">B29T1</strain>
    </source>
</reference>
<dbReference type="PANTHER" id="PTHR43433:SF5">
    <property type="entry name" value="AB HYDROLASE-1 DOMAIN-CONTAINING PROTEIN"/>
    <property type="match status" value="1"/>
</dbReference>
<dbReference type="AlphaFoldDB" id="A0A212RZ75"/>
<dbReference type="GO" id="GO:0042952">
    <property type="term" value="P:beta-ketoadipate pathway"/>
    <property type="evidence" value="ECO:0007669"/>
    <property type="project" value="InterPro"/>
</dbReference>
<dbReference type="Pfam" id="PF00561">
    <property type="entry name" value="Abhydrolase_1"/>
    <property type="match status" value="1"/>
</dbReference>
<dbReference type="EMBL" id="FYEH01000018">
    <property type="protein sequence ID" value="SNB78168.1"/>
    <property type="molecule type" value="Genomic_DNA"/>
</dbReference>
<evidence type="ECO:0000259" key="1">
    <source>
        <dbReference type="Pfam" id="PF00561"/>
    </source>
</evidence>